<dbReference type="Proteomes" id="UP000070442">
    <property type="component" value="Unassembled WGS sequence"/>
</dbReference>
<comment type="caution">
    <text evidence="11">The sequence shown here is derived from an EMBL/GenBank/DDBJ whole genome shotgun (WGS) entry which is preliminary data.</text>
</comment>
<dbReference type="EMBL" id="LSDG01000008">
    <property type="protein sequence ID" value="KXB68049.1"/>
    <property type="molecule type" value="Genomic_DNA"/>
</dbReference>
<evidence type="ECO:0000256" key="2">
    <source>
        <dbReference type="ARBA" id="ARBA00007599"/>
    </source>
</evidence>
<dbReference type="GO" id="GO:0016787">
    <property type="term" value="F:hydrolase activity"/>
    <property type="evidence" value="ECO:0007669"/>
    <property type="project" value="UniProtKB-KW"/>
</dbReference>
<proteinExistence type="inferred from homology"/>
<keyword evidence="11" id="KW-0378">Hydrolase</keyword>
<evidence type="ECO:0000256" key="4">
    <source>
        <dbReference type="ARBA" id="ARBA00022490"/>
    </source>
</evidence>
<dbReference type="GO" id="GO:0002949">
    <property type="term" value="P:tRNA threonylcarbamoyladenosine modification"/>
    <property type="evidence" value="ECO:0007669"/>
    <property type="project" value="InterPro"/>
</dbReference>
<name>A0A134AK77_9FIRM</name>
<sequence length="154" mass="17128">MILKGVNATQELGRFLGATLEPYDVLALNGDLGTGKTTFVKALAEGMGLDSEVTSATFTIVNIYEGDPSLYHFDVYRLKDEEEFFEMGGEELLDDGSVCAIEWADRIGESLPEEYLILNFERIDETTRRITAKGVGSRGEVLEKEVMAYENSRI</sequence>
<comment type="similarity">
    <text evidence="2">Belongs to the TsaE family.</text>
</comment>
<dbReference type="OrthoDB" id="9815896at2"/>
<accession>A0A134AK77</accession>
<evidence type="ECO:0000256" key="10">
    <source>
        <dbReference type="ARBA" id="ARBA00032441"/>
    </source>
</evidence>
<dbReference type="RefSeq" id="WP_068366809.1">
    <property type="nucleotide sequence ID" value="NZ_CAIJCT010000016.1"/>
</dbReference>
<evidence type="ECO:0000256" key="7">
    <source>
        <dbReference type="ARBA" id="ARBA00022741"/>
    </source>
</evidence>
<dbReference type="PATRIC" id="fig|755172.3.peg.353"/>
<dbReference type="GO" id="GO:0005737">
    <property type="term" value="C:cytoplasm"/>
    <property type="evidence" value="ECO:0007669"/>
    <property type="project" value="UniProtKB-SubCell"/>
</dbReference>
<dbReference type="NCBIfam" id="TIGR00150">
    <property type="entry name" value="T6A_YjeE"/>
    <property type="match status" value="1"/>
</dbReference>
<keyword evidence="4" id="KW-0963">Cytoplasm</keyword>
<evidence type="ECO:0000256" key="8">
    <source>
        <dbReference type="ARBA" id="ARBA00022840"/>
    </source>
</evidence>
<evidence type="ECO:0000256" key="5">
    <source>
        <dbReference type="ARBA" id="ARBA00022694"/>
    </source>
</evidence>
<reference evidence="12" key="1">
    <citation type="submission" date="2016-01" db="EMBL/GenBank/DDBJ databases">
        <authorList>
            <person name="Mitreva M."/>
            <person name="Pepin K.H."/>
            <person name="Mihindukulasuriya K.A."/>
            <person name="Fulton R."/>
            <person name="Fronick C."/>
            <person name="O'Laughlin M."/>
            <person name="Miner T."/>
            <person name="Herter B."/>
            <person name="Rosa B.A."/>
            <person name="Cordes M."/>
            <person name="Tomlinson C."/>
            <person name="Wollam A."/>
            <person name="Palsikar V.B."/>
            <person name="Mardis E.R."/>
            <person name="Wilson R.K."/>
        </authorList>
    </citation>
    <scope>NUCLEOTIDE SEQUENCE [LARGE SCALE GENOMIC DNA]</scope>
    <source>
        <strain evidence="12">DNF00729</strain>
    </source>
</reference>
<evidence type="ECO:0000256" key="3">
    <source>
        <dbReference type="ARBA" id="ARBA00019010"/>
    </source>
</evidence>
<gene>
    <name evidence="11" type="ORF">HMPREF1863_00367</name>
</gene>
<keyword evidence="7" id="KW-0547">Nucleotide-binding</keyword>
<evidence type="ECO:0000313" key="12">
    <source>
        <dbReference type="Proteomes" id="UP000070442"/>
    </source>
</evidence>
<keyword evidence="5" id="KW-0819">tRNA processing</keyword>
<keyword evidence="12" id="KW-1185">Reference proteome</keyword>
<dbReference type="Gene3D" id="3.40.50.300">
    <property type="entry name" value="P-loop containing nucleotide triphosphate hydrolases"/>
    <property type="match status" value="1"/>
</dbReference>
<dbReference type="GO" id="GO:0046872">
    <property type="term" value="F:metal ion binding"/>
    <property type="evidence" value="ECO:0007669"/>
    <property type="project" value="UniProtKB-KW"/>
</dbReference>
<evidence type="ECO:0000256" key="1">
    <source>
        <dbReference type="ARBA" id="ARBA00004496"/>
    </source>
</evidence>
<keyword evidence="9" id="KW-0460">Magnesium</keyword>
<keyword evidence="8" id="KW-0067">ATP-binding</keyword>
<dbReference type="PANTHER" id="PTHR33540">
    <property type="entry name" value="TRNA THREONYLCARBAMOYLADENOSINE BIOSYNTHESIS PROTEIN TSAE"/>
    <property type="match status" value="1"/>
</dbReference>
<evidence type="ECO:0000256" key="6">
    <source>
        <dbReference type="ARBA" id="ARBA00022723"/>
    </source>
</evidence>
<dbReference type="SUPFAM" id="SSF52540">
    <property type="entry name" value="P-loop containing nucleoside triphosphate hydrolases"/>
    <property type="match status" value="1"/>
</dbReference>
<dbReference type="Pfam" id="PF02367">
    <property type="entry name" value="TsaE"/>
    <property type="match status" value="1"/>
</dbReference>
<dbReference type="STRING" id="755172.HMPREF1863_00367"/>
<comment type="subcellular location">
    <subcellularLocation>
        <location evidence="1">Cytoplasm</location>
    </subcellularLocation>
</comment>
<dbReference type="PANTHER" id="PTHR33540:SF2">
    <property type="entry name" value="TRNA THREONYLCARBAMOYLADENOSINE BIOSYNTHESIS PROTEIN TSAE"/>
    <property type="match status" value="1"/>
</dbReference>
<evidence type="ECO:0000256" key="9">
    <source>
        <dbReference type="ARBA" id="ARBA00022842"/>
    </source>
</evidence>
<keyword evidence="6" id="KW-0479">Metal-binding</keyword>
<protein>
    <recommendedName>
        <fullName evidence="3">tRNA threonylcarbamoyladenosine biosynthesis protein TsaE</fullName>
    </recommendedName>
    <alternativeName>
        <fullName evidence="10">t(6)A37 threonylcarbamoyladenosine biosynthesis protein TsaE</fullName>
    </alternativeName>
</protein>
<dbReference type="GO" id="GO:0005524">
    <property type="term" value="F:ATP binding"/>
    <property type="evidence" value="ECO:0007669"/>
    <property type="project" value="UniProtKB-KW"/>
</dbReference>
<evidence type="ECO:0000313" key="11">
    <source>
        <dbReference type="EMBL" id="KXB68049.1"/>
    </source>
</evidence>
<dbReference type="AlphaFoldDB" id="A0A134AK77"/>
<dbReference type="InterPro" id="IPR003442">
    <property type="entry name" value="T6A_TsaE"/>
</dbReference>
<organism evidence="11 12">
    <name type="scientific">Aedoeadaptatus coxii</name>
    <dbReference type="NCBI Taxonomy" id="755172"/>
    <lineage>
        <taxon>Bacteria</taxon>
        <taxon>Bacillati</taxon>
        <taxon>Bacillota</taxon>
        <taxon>Tissierellia</taxon>
        <taxon>Tissierellales</taxon>
        <taxon>Peptoniphilaceae</taxon>
        <taxon>Aedoeadaptatus</taxon>
    </lineage>
</organism>
<dbReference type="InterPro" id="IPR027417">
    <property type="entry name" value="P-loop_NTPase"/>
</dbReference>